<dbReference type="GeneID" id="54467409"/>
<dbReference type="PANTHER" id="PTHR24148:SF78">
    <property type="entry name" value="HETEROKARYON INCOMPATIBILITY DOMAIN-CONTAINING PROTEIN"/>
    <property type="match status" value="1"/>
</dbReference>
<dbReference type="AlphaFoldDB" id="A0A6A6YK27"/>
<keyword evidence="3" id="KW-0732">Signal</keyword>
<reference evidence="5 7" key="1">
    <citation type="journal article" date="2020" name="Stud. Mycol.">
        <title>101 Dothideomycetes genomes: a test case for predicting lifestyles and emergence of pathogens.</title>
        <authorList>
            <person name="Haridas S."/>
            <person name="Albert R."/>
            <person name="Binder M."/>
            <person name="Bloem J."/>
            <person name="Labutti K."/>
            <person name="Salamov A."/>
            <person name="Andreopoulos B."/>
            <person name="Baker S."/>
            <person name="Barry K."/>
            <person name="Bills G."/>
            <person name="Bluhm B."/>
            <person name="Cannon C."/>
            <person name="Castanera R."/>
            <person name="Culley D."/>
            <person name="Daum C."/>
            <person name="Ezra D."/>
            <person name="Gonzalez J."/>
            <person name="Henrissat B."/>
            <person name="Kuo A."/>
            <person name="Liang C."/>
            <person name="Lipzen A."/>
            <person name="Lutzoni F."/>
            <person name="Magnuson J."/>
            <person name="Mondo S."/>
            <person name="Nolan M."/>
            <person name="Ohm R."/>
            <person name="Pangilinan J."/>
            <person name="Park H.-J."/>
            <person name="Ramirez L."/>
            <person name="Alfaro M."/>
            <person name="Sun H."/>
            <person name="Tritt A."/>
            <person name="Yoshinaga Y."/>
            <person name="Zwiers L.-H."/>
            <person name="Turgeon B."/>
            <person name="Goodwin S."/>
            <person name="Spatafora J."/>
            <person name="Crous P."/>
            <person name="Grigoriev I."/>
        </authorList>
    </citation>
    <scope>NUCLEOTIDE SEQUENCE</scope>
    <source>
        <strain evidence="5 7">CBS 304.34</strain>
    </source>
</reference>
<sequence length="684" mass="77235">MDLMWTTLYLCIFIASAAVLHKQVAKRIPYRYSSLPPGNNSIRLLRLLPHEDETADIQCELFEYSLQNSCKGTHLYDALSYVWGNPDETLPIFIHEHSFDVTVNLRAALLQLRNHSIERILWVDAICINQANREEKENQIQSMAKIYGQANRVVVWLGETADDSDLAFEEIRVARDQKSTKSSDSERIQKAVLALLQRPWFRRIWILQEVAAARHVLIMCGSKKIDGYVFCLGIDSLKDFYEARQDLQGLIRSVTYLIREATFRPEYSIGSSGRSSLDICPLGELVDMYHAHRATKRHDKVYALLGMSSDDLRKVDLLPDYGVPWEKLLQRLAKYLLSEKMSVETWGDKEIAVIKSKGAILGQVSSVTSDSARYDRQHLNITFKSIPQQQQSAHWTLKVSAKSIRDGDIICLLQGASKPTIIRLCEDHFVIIMVGATPLEDIQTGNGYIQWSNLSQSVQSFTRDFILVWDWESSSNKLQDLGEYETSIRPNSLVLEHSKKEIDKATRTWNVALILRDLEEYKQAEERLQEAVAGYEMTFGEMDSYTLKSRYGQTPLLWAAGNGYHTVVDLLLMNDGIDPDLKDGQYGQTPLSWAAQGGHNAVVKLLLKTGKVDVDSKDSQYGQTPLLRAAQGGYKAVVKLLLETGKVNAVVKLLLKTGKVNVDSKDSQYERTPLSWAAEGGHGA</sequence>
<evidence type="ECO:0000313" key="6">
    <source>
        <dbReference type="Proteomes" id="UP000504636"/>
    </source>
</evidence>
<organism evidence="5">
    <name type="scientific">Mytilinidion resinicola</name>
    <dbReference type="NCBI Taxonomy" id="574789"/>
    <lineage>
        <taxon>Eukaryota</taxon>
        <taxon>Fungi</taxon>
        <taxon>Dikarya</taxon>
        <taxon>Ascomycota</taxon>
        <taxon>Pezizomycotina</taxon>
        <taxon>Dothideomycetes</taxon>
        <taxon>Pleosporomycetidae</taxon>
        <taxon>Mytilinidiales</taxon>
        <taxon>Mytilinidiaceae</taxon>
        <taxon>Mytilinidion</taxon>
    </lineage>
</organism>
<dbReference type="Pfam" id="PF06985">
    <property type="entry name" value="HET"/>
    <property type="match status" value="1"/>
</dbReference>
<evidence type="ECO:0000256" key="2">
    <source>
        <dbReference type="SAM" id="Coils"/>
    </source>
</evidence>
<dbReference type="PROSITE" id="PS50297">
    <property type="entry name" value="ANK_REP_REGION"/>
    <property type="match status" value="2"/>
</dbReference>
<feature type="repeat" description="ANK" evidence="1">
    <location>
        <begin position="586"/>
        <end position="610"/>
    </location>
</feature>
<dbReference type="EMBL" id="MU003702">
    <property type="protein sequence ID" value="KAF2809140.1"/>
    <property type="molecule type" value="Genomic_DNA"/>
</dbReference>
<dbReference type="InterPro" id="IPR010730">
    <property type="entry name" value="HET"/>
</dbReference>
<dbReference type="InterPro" id="IPR036770">
    <property type="entry name" value="Ankyrin_rpt-contain_sf"/>
</dbReference>
<reference evidence="7" key="3">
    <citation type="submission" date="2025-04" db="UniProtKB">
        <authorList>
            <consortium name="RefSeq"/>
        </authorList>
    </citation>
    <scope>IDENTIFICATION</scope>
    <source>
        <strain evidence="7">CBS 304.34</strain>
    </source>
</reference>
<dbReference type="OrthoDB" id="194358at2759"/>
<feature type="domain" description="Heterokaryon incompatibility" evidence="4">
    <location>
        <begin position="76"/>
        <end position="209"/>
    </location>
</feature>
<keyword evidence="2" id="KW-0175">Coiled coil</keyword>
<proteinExistence type="predicted"/>
<dbReference type="SUPFAM" id="SSF48403">
    <property type="entry name" value="Ankyrin repeat"/>
    <property type="match status" value="1"/>
</dbReference>
<feature type="coiled-coil region" evidence="2">
    <location>
        <begin position="511"/>
        <end position="538"/>
    </location>
</feature>
<evidence type="ECO:0000313" key="7">
    <source>
        <dbReference type="RefSeq" id="XP_033576104.1"/>
    </source>
</evidence>
<dbReference type="SMART" id="SM00248">
    <property type="entry name" value="ANK"/>
    <property type="match status" value="3"/>
</dbReference>
<dbReference type="InterPro" id="IPR052895">
    <property type="entry name" value="HetReg/Transcr_Mod"/>
</dbReference>
<protein>
    <recommendedName>
        <fullName evidence="4">Heterokaryon incompatibility domain-containing protein</fullName>
    </recommendedName>
</protein>
<reference evidence="7" key="2">
    <citation type="submission" date="2020-04" db="EMBL/GenBank/DDBJ databases">
        <authorList>
            <consortium name="NCBI Genome Project"/>
        </authorList>
    </citation>
    <scope>NUCLEOTIDE SEQUENCE</scope>
    <source>
        <strain evidence="7">CBS 304.34</strain>
    </source>
</reference>
<feature type="signal peptide" evidence="3">
    <location>
        <begin position="1"/>
        <end position="17"/>
    </location>
</feature>
<feature type="repeat" description="ANK" evidence="1">
    <location>
        <begin position="551"/>
        <end position="584"/>
    </location>
</feature>
<feature type="non-terminal residue" evidence="5">
    <location>
        <position position="684"/>
    </location>
</feature>
<evidence type="ECO:0000256" key="3">
    <source>
        <dbReference type="SAM" id="SignalP"/>
    </source>
</evidence>
<evidence type="ECO:0000259" key="4">
    <source>
        <dbReference type="Pfam" id="PF06985"/>
    </source>
</evidence>
<accession>A0A6A6YK27</accession>
<keyword evidence="1" id="KW-0040">ANK repeat</keyword>
<feature type="repeat" description="ANK" evidence="1">
    <location>
        <begin position="621"/>
        <end position="645"/>
    </location>
</feature>
<feature type="chain" id="PRO_5044629190" description="Heterokaryon incompatibility domain-containing protein" evidence="3">
    <location>
        <begin position="18"/>
        <end position="684"/>
    </location>
</feature>
<dbReference type="Proteomes" id="UP000504636">
    <property type="component" value="Unplaced"/>
</dbReference>
<dbReference type="RefSeq" id="XP_033576104.1">
    <property type="nucleotide sequence ID" value="XM_033726516.1"/>
</dbReference>
<name>A0A6A6YK27_9PEZI</name>
<dbReference type="Gene3D" id="1.25.40.20">
    <property type="entry name" value="Ankyrin repeat-containing domain"/>
    <property type="match status" value="1"/>
</dbReference>
<gene>
    <name evidence="5 7" type="ORF">BDZ99DRAFT_533698</name>
</gene>
<dbReference type="Pfam" id="PF12796">
    <property type="entry name" value="Ank_2"/>
    <property type="match status" value="1"/>
</dbReference>
<evidence type="ECO:0000313" key="5">
    <source>
        <dbReference type="EMBL" id="KAF2809140.1"/>
    </source>
</evidence>
<dbReference type="InterPro" id="IPR002110">
    <property type="entry name" value="Ankyrin_rpt"/>
</dbReference>
<dbReference type="PROSITE" id="PS50088">
    <property type="entry name" value="ANK_REPEAT"/>
    <property type="match status" value="3"/>
</dbReference>
<keyword evidence="6" id="KW-1185">Reference proteome</keyword>
<evidence type="ECO:0000256" key="1">
    <source>
        <dbReference type="PROSITE-ProRule" id="PRU00023"/>
    </source>
</evidence>
<dbReference type="PANTHER" id="PTHR24148">
    <property type="entry name" value="ANKYRIN REPEAT DOMAIN-CONTAINING PROTEIN 39 HOMOLOG-RELATED"/>
    <property type="match status" value="1"/>
</dbReference>